<keyword evidence="3" id="KW-1185">Reference proteome</keyword>
<sequence length="225" mass="24172">QSYLVKTETPKSPHTVASPTSLPDSTPPTRHAKESEGSDTSGARSNPSDFTTPLSPDHPLTHTTPILAPFLCRTAHMAVRVQPAMLPSLFVSIVEVAAMSDLAFCTSELVEDDDEEEDEEVEESLYSDSESEDTEEEGPIVEDEGPAAGDEGLVAREEGPGMIVESLGLGGDEAVPEEPERPERVSTLRQLILTTWIDPEDGRAYIDVPAYPSPAPPVQTPPSPK</sequence>
<evidence type="ECO:0000256" key="1">
    <source>
        <dbReference type="SAM" id="MobiDB-lite"/>
    </source>
</evidence>
<feature type="compositionally biased region" description="Acidic residues" evidence="1">
    <location>
        <begin position="109"/>
        <end position="145"/>
    </location>
</feature>
<accession>A0ABQ5FI23</accession>
<name>A0ABQ5FI23_9ASTR</name>
<feature type="region of interest" description="Disordered" evidence="1">
    <location>
        <begin position="1"/>
        <end position="60"/>
    </location>
</feature>
<evidence type="ECO:0000313" key="3">
    <source>
        <dbReference type="Proteomes" id="UP001151760"/>
    </source>
</evidence>
<dbReference type="EMBL" id="BQNB010017399">
    <property type="protein sequence ID" value="GJT62709.1"/>
    <property type="molecule type" value="Genomic_DNA"/>
</dbReference>
<evidence type="ECO:0000313" key="2">
    <source>
        <dbReference type="EMBL" id="GJT62709.1"/>
    </source>
</evidence>
<feature type="compositionally biased region" description="Low complexity" evidence="1">
    <location>
        <begin position="18"/>
        <end position="29"/>
    </location>
</feature>
<dbReference type="Proteomes" id="UP001151760">
    <property type="component" value="Unassembled WGS sequence"/>
</dbReference>
<protein>
    <submittedName>
        <fullName evidence="2">Uncharacterized protein</fullName>
    </submittedName>
</protein>
<gene>
    <name evidence="2" type="ORF">Tco_1006242</name>
</gene>
<feature type="compositionally biased region" description="Polar residues" evidence="1">
    <location>
        <begin position="38"/>
        <end position="54"/>
    </location>
</feature>
<organism evidence="2 3">
    <name type="scientific">Tanacetum coccineum</name>
    <dbReference type="NCBI Taxonomy" id="301880"/>
    <lineage>
        <taxon>Eukaryota</taxon>
        <taxon>Viridiplantae</taxon>
        <taxon>Streptophyta</taxon>
        <taxon>Embryophyta</taxon>
        <taxon>Tracheophyta</taxon>
        <taxon>Spermatophyta</taxon>
        <taxon>Magnoliopsida</taxon>
        <taxon>eudicotyledons</taxon>
        <taxon>Gunneridae</taxon>
        <taxon>Pentapetalae</taxon>
        <taxon>asterids</taxon>
        <taxon>campanulids</taxon>
        <taxon>Asterales</taxon>
        <taxon>Asteraceae</taxon>
        <taxon>Asteroideae</taxon>
        <taxon>Anthemideae</taxon>
        <taxon>Anthemidinae</taxon>
        <taxon>Tanacetum</taxon>
    </lineage>
</organism>
<feature type="non-terminal residue" evidence="2">
    <location>
        <position position="1"/>
    </location>
</feature>
<feature type="region of interest" description="Disordered" evidence="1">
    <location>
        <begin position="109"/>
        <end position="185"/>
    </location>
</feature>
<reference evidence="2" key="2">
    <citation type="submission" date="2022-01" db="EMBL/GenBank/DDBJ databases">
        <authorList>
            <person name="Yamashiro T."/>
            <person name="Shiraishi A."/>
            <person name="Satake H."/>
            <person name="Nakayama K."/>
        </authorList>
    </citation>
    <scope>NUCLEOTIDE SEQUENCE</scope>
</reference>
<feature type="compositionally biased region" description="Polar residues" evidence="1">
    <location>
        <begin position="1"/>
        <end position="17"/>
    </location>
</feature>
<proteinExistence type="predicted"/>
<comment type="caution">
    <text evidence="2">The sequence shown here is derived from an EMBL/GenBank/DDBJ whole genome shotgun (WGS) entry which is preliminary data.</text>
</comment>
<reference evidence="2" key="1">
    <citation type="journal article" date="2022" name="Int. J. Mol. Sci.">
        <title>Draft Genome of Tanacetum Coccineum: Genomic Comparison of Closely Related Tanacetum-Family Plants.</title>
        <authorList>
            <person name="Yamashiro T."/>
            <person name="Shiraishi A."/>
            <person name="Nakayama K."/>
            <person name="Satake H."/>
        </authorList>
    </citation>
    <scope>NUCLEOTIDE SEQUENCE</scope>
</reference>